<keyword evidence="4" id="KW-1185">Reference proteome</keyword>
<reference evidence="3" key="1">
    <citation type="submission" date="2021-01" db="UniProtKB">
        <authorList>
            <consortium name="EnsemblMetazoa"/>
        </authorList>
    </citation>
    <scope>IDENTIFICATION</scope>
</reference>
<protein>
    <submittedName>
        <fullName evidence="3">Uncharacterized protein</fullName>
    </submittedName>
</protein>
<feature type="coiled-coil region" evidence="1">
    <location>
        <begin position="218"/>
        <end position="252"/>
    </location>
</feature>
<keyword evidence="1" id="KW-0175">Coiled coil</keyword>
<feature type="coiled-coil region" evidence="1">
    <location>
        <begin position="282"/>
        <end position="341"/>
    </location>
</feature>
<proteinExistence type="predicted"/>
<dbReference type="Proteomes" id="UP000594262">
    <property type="component" value="Unplaced"/>
</dbReference>
<evidence type="ECO:0000313" key="4">
    <source>
        <dbReference type="Proteomes" id="UP000594262"/>
    </source>
</evidence>
<feature type="coiled-coil region" evidence="1">
    <location>
        <begin position="371"/>
        <end position="398"/>
    </location>
</feature>
<evidence type="ECO:0000313" key="3">
    <source>
        <dbReference type="EnsemblMetazoa" id="CLYHEMP012100.1"/>
    </source>
</evidence>
<feature type="region of interest" description="Disordered" evidence="2">
    <location>
        <begin position="587"/>
        <end position="621"/>
    </location>
</feature>
<sequence>SGEFIKKNYQFKMWHTQSMMPGVPQQMHGAGFIYPNFYPQQHQQIETYLGEITAWRETCVQKDIEMKSLKVKLLAVNDRNEGLNHKTAQRNQLGGSGSVLLQNAEERISELEAALKTEREGYEKTKALEFKRNRTLVLTKVKDSLCQISLLKKKLSREERENKESRSLLIDMEDKLVDANNRKYNIKKKLFRATKETEELKKQQEILEKSNVMKTIELQKCSKELAYTKNKLAQMDEKQTVLEANVNQLKIENQILRLAKADVESIHATVLAEKDEKLAQLNTEHNNRLEIMEENMNKLKVENSLLRLTKSDAKGVHDTEIDRMKEEMARLKKDQKVQESIRMDEIDRVKKLNSTSREEVTEKERDHQELLSKKGAEVKGLQCKLDQMNEEKLNHEKEDTKRKNETEGVMKLNAKLKLEVTQAASRHEEELGKMSADMKELEQQFAELNHDKMNYNKKMEDEFNQLKHTLTESKEENLTLEKKMKEESRKISNLENRLNSREVEIRGRSEEISTMSKKAASDQKEISKLRVSLENHQSKLTSEKKRNDLLIRQRNCYRDEVHTKSLEVTRISKKLDATKAYLQKVKADGANQKMNSMTATAPSKKKRRRKSNKQAATQNSIETTQAKSLEIVITKNDTALTSNKKDGQVQQNTDLRNMTMNNEAKKPLQESRRKRKPEVSRTKKCELGIETERSWSFYDTSLMAFCFTLWFAMANICTCVSNDDPFW</sequence>
<feature type="coiled-coil region" evidence="1">
    <location>
        <begin position="101"/>
        <end position="182"/>
    </location>
</feature>
<evidence type="ECO:0000256" key="1">
    <source>
        <dbReference type="SAM" id="Coils"/>
    </source>
</evidence>
<name>A0A7M5VEX2_9CNID</name>
<dbReference type="EnsemblMetazoa" id="CLYHEMT012100.1">
    <property type="protein sequence ID" value="CLYHEMP012100.1"/>
    <property type="gene ID" value="CLYHEMG012100"/>
</dbReference>
<feature type="region of interest" description="Disordered" evidence="2">
    <location>
        <begin position="642"/>
        <end position="682"/>
    </location>
</feature>
<dbReference type="AlphaFoldDB" id="A0A7M5VEX2"/>
<feature type="coiled-coil region" evidence="1">
    <location>
        <begin position="424"/>
        <end position="504"/>
    </location>
</feature>
<accession>A0A7M5VEX2</accession>
<feature type="compositionally biased region" description="Polar residues" evidence="2">
    <location>
        <begin position="592"/>
        <end position="601"/>
    </location>
</feature>
<feature type="compositionally biased region" description="Basic and acidic residues" evidence="2">
    <location>
        <begin position="663"/>
        <end position="682"/>
    </location>
</feature>
<evidence type="ECO:0000256" key="2">
    <source>
        <dbReference type="SAM" id="MobiDB-lite"/>
    </source>
</evidence>
<feature type="compositionally biased region" description="Polar residues" evidence="2">
    <location>
        <begin position="642"/>
        <end position="662"/>
    </location>
</feature>
<organism evidence="3 4">
    <name type="scientific">Clytia hemisphaerica</name>
    <dbReference type="NCBI Taxonomy" id="252671"/>
    <lineage>
        <taxon>Eukaryota</taxon>
        <taxon>Metazoa</taxon>
        <taxon>Cnidaria</taxon>
        <taxon>Hydrozoa</taxon>
        <taxon>Hydroidolina</taxon>
        <taxon>Leptothecata</taxon>
        <taxon>Obeliida</taxon>
        <taxon>Clytiidae</taxon>
        <taxon>Clytia</taxon>
    </lineage>
</organism>
<feature type="compositionally biased region" description="Basic residues" evidence="2">
    <location>
        <begin position="603"/>
        <end position="612"/>
    </location>
</feature>